<evidence type="ECO:0000256" key="1">
    <source>
        <dbReference type="SAM" id="SignalP"/>
    </source>
</evidence>
<evidence type="ECO:0000259" key="2">
    <source>
        <dbReference type="Pfam" id="PF18271"/>
    </source>
</evidence>
<feature type="chain" id="PRO_5034673165" description="Glycoside hydrolase 131 catalytic N-terminal domain-containing protein" evidence="1">
    <location>
        <begin position="18"/>
        <end position="308"/>
    </location>
</feature>
<dbReference type="InterPro" id="IPR041524">
    <property type="entry name" value="GH131_N"/>
</dbReference>
<organism evidence="3 4">
    <name type="scientific">Mycena chlorophos</name>
    <name type="common">Agaric fungus</name>
    <name type="synonym">Agaricus chlorophos</name>
    <dbReference type="NCBI Taxonomy" id="658473"/>
    <lineage>
        <taxon>Eukaryota</taxon>
        <taxon>Fungi</taxon>
        <taxon>Dikarya</taxon>
        <taxon>Basidiomycota</taxon>
        <taxon>Agaricomycotina</taxon>
        <taxon>Agaricomycetes</taxon>
        <taxon>Agaricomycetidae</taxon>
        <taxon>Agaricales</taxon>
        <taxon>Marasmiineae</taxon>
        <taxon>Mycenaceae</taxon>
        <taxon>Mycena</taxon>
    </lineage>
</organism>
<name>A0A8H6SCF2_MYCCL</name>
<feature type="signal peptide" evidence="1">
    <location>
        <begin position="1"/>
        <end position="17"/>
    </location>
</feature>
<evidence type="ECO:0000313" key="4">
    <source>
        <dbReference type="Proteomes" id="UP000613580"/>
    </source>
</evidence>
<dbReference type="PANTHER" id="PTHR34612:SF2">
    <property type="entry name" value="GLYCOSIDE HYDROLASE 131 CATALYTIC N-TERMINAL DOMAIN-CONTAINING PROTEIN"/>
    <property type="match status" value="1"/>
</dbReference>
<evidence type="ECO:0000313" key="3">
    <source>
        <dbReference type="EMBL" id="KAF7296348.1"/>
    </source>
</evidence>
<proteinExistence type="predicted"/>
<dbReference type="Gene3D" id="2.60.120.1160">
    <property type="match status" value="1"/>
</dbReference>
<dbReference type="Proteomes" id="UP000613580">
    <property type="component" value="Unassembled WGS sequence"/>
</dbReference>
<dbReference type="Pfam" id="PF18271">
    <property type="entry name" value="GH131_N"/>
    <property type="match status" value="1"/>
</dbReference>
<protein>
    <recommendedName>
        <fullName evidence="2">Glycoside hydrolase 131 catalytic N-terminal domain-containing protein</fullName>
    </recommendedName>
</protein>
<comment type="caution">
    <text evidence="3">The sequence shown here is derived from an EMBL/GenBank/DDBJ whole genome shotgun (WGS) entry which is preliminary data.</text>
</comment>
<keyword evidence="1" id="KW-0732">Signal</keyword>
<reference evidence="3" key="1">
    <citation type="submission" date="2020-05" db="EMBL/GenBank/DDBJ databases">
        <title>Mycena genomes resolve the evolution of fungal bioluminescence.</title>
        <authorList>
            <person name="Tsai I.J."/>
        </authorList>
    </citation>
    <scope>NUCLEOTIDE SEQUENCE</scope>
    <source>
        <strain evidence="3">110903Hualien_Pintung</strain>
    </source>
</reference>
<feature type="domain" description="Glycoside hydrolase 131 catalytic N-terminal" evidence="2">
    <location>
        <begin position="25"/>
        <end position="307"/>
    </location>
</feature>
<gene>
    <name evidence="3" type="ORF">HMN09_01104900</name>
</gene>
<sequence>MFRLAVILAVGLRVAQCALPSGTNVLWDGRVPFSMTEADIDASTGPYLTVVKGQNESASYYTTLLGHKIPPTPLHNLPLLPSEQALSVSIDNTSVFLPGGSTPQYGFRRTDLIAQINGSNSGADPILEPAGGTTTFHFSIQADVAHPLNYTHEYQIVFIEPSDGTHIFEVQLGSPFTDPTGPLPAPNAHWFKVRDHALNVLFQTPFLPLTWHNFAVTVGWAGSTPGSNNTLAVAYSVDGLPLQTVAPTTPNPTVTAAEALGDFHIAVIKLPLVNPADTPSEQSDVVHYGIQEGTHEALLYSGVFVTKD</sequence>
<dbReference type="OrthoDB" id="5283326at2759"/>
<accession>A0A8H6SCF2</accession>
<keyword evidence="4" id="KW-1185">Reference proteome</keyword>
<dbReference type="AlphaFoldDB" id="A0A8H6SCF2"/>
<dbReference type="PANTHER" id="PTHR34612">
    <property type="entry name" value="GH131_N DOMAIN-CONTAINING PROTEIN"/>
    <property type="match status" value="1"/>
</dbReference>
<dbReference type="EMBL" id="JACAZE010000017">
    <property type="protein sequence ID" value="KAF7296348.1"/>
    <property type="molecule type" value="Genomic_DNA"/>
</dbReference>